<evidence type="ECO:0000313" key="3">
    <source>
        <dbReference type="Proteomes" id="UP000250235"/>
    </source>
</evidence>
<feature type="compositionally biased region" description="Gly residues" evidence="1">
    <location>
        <begin position="210"/>
        <end position="221"/>
    </location>
</feature>
<sequence length="278" mass="31597">MRQHKVEWTRPCSSKLFERDDVQSEGIHPRFYPSIKSTSWVRSLILIDESWTIAEGIDPWWRCGCRSAVPISRKKKLLPHRPFVDAFAPICIFIDPVQDLDCRNLTPIFIDELKAALSGKITNLEIAFAQTNTRQNLIFRIEMHALRQEIEIQKAALTRYLNDFRKETHMGIDTLSAQLSEIIAYINRGRDDKKGEEGSRCPPPDDRSRPGGGSSRPGEGGSRSESPKIGGSNRGGGSNRSRGVHLERDSSDRMFTEAVFIKSSSGTFLKRKKERRRI</sequence>
<name>A0A2Z7A7M4_9LAMI</name>
<feature type="region of interest" description="Disordered" evidence="1">
    <location>
        <begin position="191"/>
        <end position="254"/>
    </location>
</feature>
<dbReference type="AlphaFoldDB" id="A0A2Z7A7M4"/>
<gene>
    <name evidence="2" type="ORF">F511_19874</name>
</gene>
<reference evidence="2 3" key="1">
    <citation type="journal article" date="2015" name="Proc. Natl. Acad. Sci. U.S.A.">
        <title>The resurrection genome of Boea hygrometrica: A blueprint for survival of dehydration.</title>
        <authorList>
            <person name="Xiao L."/>
            <person name="Yang G."/>
            <person name="Zhang L."/>
            <person name="Yang X."/>
            <person name="Zhao S."/>
            <person name="Ji Z."/>
            <person name="Zhou Q."/>
            <person name="Hu M."/>
            <person name="Wang Y."/>
            <person name="Chen M."/>
            <person name="Xu Y."/>
            <person name="Jin H."/>
            <person name="Xiao X."/>
            <person name="Hu G."/>
            <person name="Bao F."/>
            <person name="Hu Y."/>
            <person name="Wan P."/>
            <person name="Li L."/>
            <person name="Deng X."/>
            <person name="Kuang T."/>
            <person name="Xiang C."/>
            <person name="Zhu J.K."/>
            <person name="Oliver M.J."/>
            <person name="He Y."/>
        </authorList>
    </citation>
    <scope>NUCLEOTIDE SEQUENCE [LARGE SCALE GENOMIC DNA]</scope>
    <source>
        <strain evidence="3">cv. XS01</strain>
    </source>
</reference>
<keyword evidence="3" id="KW-1185">Reference proteome</keyword>
<evidence type="ECO:0000256" key="1">
    <source>
        <dbReference type="SAM" id="MobiDB-lite"/>
    </source>
</evidence>
<evidence type="ECO:0000313" key="2">
    <source>
        <dbReference type="EMBL" id="KZV17573.1"/>
    </source>
</evidence>
<feature type="compositionally biased region" description="Basic and acidic residues" evidence="1">
    <location>
        <begin position="191"/>
        <end position="209"/>
    </location>
</feature>
<protein>
    <submittedName>
        <fullName evidence="2">Uncharacterized protein</fullName>
    </submittedName>
</protein>
<organism evidence="2 3">
    <name type="scientific">Dorcoceras hygrometricum</name>
    <dbReference type="NCBI Taxonomy" id="472368"/>
    <lineage>
        <taxon>Eukaryota</taxon>
        <taxon>Viridiplantae</taxon>
        <taxon>Streptophyta</taxon>
        <taxon>Embryophyta</taxon>
        <taxon>Tracheophyta</taxon>
        <taxon>Spermatophyta</taxon>
        <taxon>Magnoliopsida</taxon>
        <taxon>eudicotyledons</taxon>
        <taxon>Gunneridae</taxon>
        <taxon>Pentapetalae</taxon>
        <taxon>asterids</taxon>
        <taxon>lamiids</taxon>
        <taxon>Lamiales</taxon>
        <taxon>Gesneriaceae</taxon>
        <taxon>Didymocarpoideae</taxon>
        <taxon>Trichosporeae</taxon>
        <taxon>Loxocarpinae</taxon>
        <taxon>Dorcoceras</taxon>
    </lineage>
</organism>
<proteinExistence type="predicted"/>
<accession>A0A2Z7A7M4</accession>
<dbReference type="EMBL" id="KV018135">
    <property type="protein sequence ID" value="KZV17573.1"/>
    <property type="molecule type" value="Genomic_DNA"/>
</dbReference>
<dbReference type="Proteomes" id="UP000250235">
    <property type="component" value="Unassembled WGS sequence"/>
</dbReference>
<feature type="compositionally biased region" description="Basic and acidic residues" evidence="1">
    <location>
        <begin position="244"/>
        <end position="254"/>
    </location>
</feature>